<feature type="region of interest" description="Disordered" evidence="13">
    <location>
        <begin position="241"/>
        <end position="267"/>
    </location>
</feature>
<proteinExistence type="inferred from homology"/>
<dbReference type="FunFam" id="1.20.245.10:FF:000002">
    <property type="entry name" value="Lipoxygenase"/>
    <property type="match status" value="1"/>
</dbReference>
<dbReference type="EMBL" id="KK198760">
    <property type="protein sequence ID" value="KCW61803.1"/>
    <property type="molecule type" value="Genomic_DNA"/>
</dbReference>
<dbReference type="InterPro" id="IPR036392">
    <property type="entry name" value="PLAT/LH2_dom_sf"/>
</dbReference>
<dbReference type="Gene3D" id="4.10.375.10">
    <property type="entry name" value="Lipoxygenase-1, Domain 2"/>
    <property type="match status" value="1"/>
</dbReference>
<evidence type="ECO:0000259" key="14">
    <source>
        <dbReference type="PROSITE" id="PS50095"/>
    </source>
</evidence>
<keyword evidence="10 12" id="KW-0275">Fatty acid biosynthesis</keyword>
<feature type="region of interest" description="Disordered" evidence="13">
    <location>
        <begin position="1"/>
        <end position="21"/>
    </location>
</feature>
<dbReference type="SMART" id="SM00308">
    <property type="entry name" value="LH2"/>
    <property type="match status" value="1"/>
</dbReference>
<dbReference type="SUPFAM" id="SSF49723">
    <property type="entry name" value="Lipase/lipooxygenase domain (PLAT/LH2 domain)"/>
    <property type="match status" value="1"/>
</dbReference>
<dbReference type="FunFam" id="4.10.375.10:FF:000001">
    <property type="entry name" value="Lipoxygenase"/>
    <property type="match status" value="1"/>
</dbReference>
<sequence>MADATTTKSVASNENGNKKMRCEAEELEGGRIRGQVVLRKKKATDFTSFASTIVEVGRGLVDKVTGHELGGKDVSVQFISAVNADHGNELQGKLGNPVHLEDPVKTSACSTPGELAFSLTHHLDREIGVPGAFLIRNNHHSEFFLKTVTLEDVPGHGQIHFVCNSWVYPAHCYAKDRIFFANKTYLPSETPAPLNKYREEELENLRGDGTGERKEWERVYDYAYYNDLSEPQKGPNYVRPILGGSTDHPYPRRGRTGRPPTKEDPDVESRLPILQSLSIYVPRDERFSHIKFSDLLAFAVKSVAHFLIPAAEGQFDRTPREFDNFQEILKVYEGGIKLQKNQFIESIMESVPSEMLRELLRTDSDGFLKFPTPQVIKEDKSAWSTDEEFAREMLAGVDPVLICCLQEFPCKSKLNPENNPDMRVYIEENLSGRTLDEAIKEKKLFILDHYDTLMPFLRGINTTSTKTYATRTLLCLKEDGTLKPLAIELILPHPDGDEFGEISEVYKPAKDGIEGTLWDLAKAYVSVNDSGYHQLISHWLKTHAIIEPFIIATNRQLSVLHPIHKLLHPHFRDTMSINGFARQILISAGGALEMTVFPAKFSLEMSCAAYKDWVFPEQALPADLIKRGMAVEDANSRHGLRLVIEDYPFAVDGLEIWSAIETWVRDYCSFYYKNDEMVQEDTELQSWWKELREVGHGDLKDKPWWPKMQSLDELIQTCTIIIWVASALHAAINFGQYPFGGYPPNRPAMSRRLIPEEGTPEYEELQTNRERALLKTITPQILSLLGISLVEILSTHSPDEVYLGQRDTAEWTSDEAPLQAFEKFGKRLEEIEQRITDMNSDERLRNRAGLVRMPYTLLYPSSEVGLTGKGIPNSISI</sequence>
<comment type="pathway">
    <text evidence="12">Lipid metabolism; oxylipin biosynthesis.</text>
</comment>
<keyword evidence="9" id="KW-0443">Lipid metabolism</keyword>
<keyword evidence="2 12" id="KW-0444">Lipid biosynthesis</keyword>
<comment type="function">
    <text evidence="12">Plant lipoxygenase may be involved in a number of diverse aspects of plant physiology including growth and development, pest resistance, and senescence or responses to wounding.</text>
</comment>
<dbReference type="STRING" id="71139.A0A059B6Q4"/>
<dbReference type="InterPro" id="IPR000907">
    <property type="entry name" value="LipOase"/>
</dbReference>
<evidence type="ECO:0000256" key="5">
    <source>
        <dbReference type="ARBA" id="ARBA00022832"/>
    </source>
</evidence>
<keyword evidence="5" id="KW-0276">Fatty acid metabolism</keyword>
<dbReference type="PRINTS" id="PR00087">
    <property type="entry name" value="LIPOXYGENASE"/>
</dbReference>
<evidence type="ECO:0000259" key="15">
    <source>
        <dbReference type="PROSITE" id="PS51393"/>
    </source>
</evidence>
<feature type="domain" description="PLAT" evidence="14">
    <location>
        <begin position="50"/>
        <end position="181"/>
    </location>
</feature>
<keyword evidence="8" id="KW-0408">Iron</keyword>
<dbReference type="PROSITE" id="PS00081">
    <property type="entry name" value="LIPOXYGENASE_2"/>
    <property type="match status" value="1"/>
</dbReference>
<dbReference type="Gene3D" id="2.60.60.20">
    <property type="entry name" value="PLAT/LH2 domain"/>
    <property type="match status" value="1"/>
</dbReference>
<organism evidence="16">
    <name type="scientific">Eucalyptus grandis</name>
    <name type="common">Flooded gum</name>
    <dbReference type="NCBI Taxonomy" id="71139"/>
    <lineage>
        <taxon>Eukaryota</taxon>
        <taxon>Viridiplantae</taxon>
        <taxon>Streptophyta</taxon>
        <taxon>Embryophyta</taxon>
        <taxon>Tracheophyta</taxon>
        <taxon>Spermatophyta</taxon>
        <taxon>Magnoliopsida</taxon>
        <taxon>eudicotyledons</taxon>
        <taxon>Gunneridae</taxon>
        <taxon>Pentapetalae</taxon>
        <taxon>rosids</taxon>
        <taxon>malvids</taxon>
        <taxon>Myrtales</taxon>
        <taxon>Myrtaceae</taxon>
        <taxon>Myrtoideae</taxon>
        <taxon>Eucalypteae</taxon>
        <taxon>Eucalyptus</taxon>
    </lineage>
</organism>
<evidence type="ECO:0000256" key="10">
    <source>
        <dbReference type="ARBA" id="ARBA00023160"/>
    </source>
</evidence>
<evidence type="ECO:0000313" key="16">
    <source>
        <dbReference type="EMBL" id="KCW61803.1"/>
    </source>
</evidence>
<dbReference type="InterPro" id="IPR001024">
    <property type="entry name" value="PLAT/LH2_dom"/>
</dbReference>
<evidence type="ECO:0000256" key="9">
    <source>
        <dbReference type="ARBA" id="ARBA00023098"/>
    </source>
</evidence>
<accession>A0A059B6Q4</accession>
<dbReference type="InterPro" id="IPR036226">
    <property type="entry name" value="LipOase_C_sf"/>
</dbReference>
<comment type="caution">
    <text evidence="11">Lacks conserved residue(s) required for the propagation of feature annotation.</text>
</comment>
<dbReference type="InterPro" id="IPR020834">
    <property type="entry name" value="LipOase_CS"/>
</dbReference>
<dbReference type="eggNOG" id="ENOG502QVKD">
    <property type="taxonomic scope" value="Eukaryota"/>
</dbReference>
<dbReference type="AlphaFoldDB" id="A0A059B6Q4"/>
<evidence type="ECO:0000256" key="8">
    <source>
        <dbReference type="ARBA" id="ARBA00023004"/>
    </source>
</evidence>
<keyword evidence="3" id="KW-0479">Metal-binding</keyword>
<keyword evidence="6" id="KW-0223">Dioxygenase</keyword>
<evidence type="ECO:0000256" key="11">
    <source>
        <dbReference type="PROSITE-ProRule" id="PRU00152"/>
    </source>
</evidence>
<dbReference type="GO" id="GO:0046872">
    <property type="term" value="F:metal ion binding"/>
    <property type="evidence" value="ECO:0007669"/>
    <property type="project" value="UniProtKB-UniRule"/>
</dbReference>
<dbReference type="Gene3D" id="4.10.372.10">
    <property type="entry name" value="Lipoxygenase-1, Domain 3"/>
    <property type="match status" value="1"/>
</dbReference>
<dbReference type="InterPro" id="IPR042057">
    <property type="entry name" value="Lipoxy_PLAT/LH2"/>
</dbReference>
<evidence type="ECO:0000256" key="3">
    <source>
        <dbReference type="ARBA" id="ARBA00022723"/>
    </source>
</evidence>
<evidence type="ECO:0000256" key="1">
    <source>
        <dbReference type="ARBA" id="ARBA00009419"/>
    </source>
</evidence>
<dbReference type="Gene3D" id="3.10.450.60">
    <property type="match status" value="1"/>
</dbReference>
<dbReference type="InterPro" id="IPR027433">
    <property type="entry name" value="Lipoxygenase_dom_3"/>
</dbReference>
<evidence type="ECO:0000256" key="2">
    <source>
        <dbReference type="ARBA" id="ARBA00022516"/>
    </source>
</evidence>
<protein>
    <recommendedName>
        <fullName evidence="12">Lipoxygenase</fullName>
        <ecNumber evidence="12">1.13.11.-</ecNumber>
    </recommendedName>
</protein>
<dbReference type="InterPro" id="IPR001246">
    <property type="entry name" value="LipOase_plant"/>
</dbReference>
<evidence type="ECO:0000256" key="13">
    <source>
        <dbReference type="SAM" id="MobiDB-lite"/>
    </source>
</evidence>
<dbReference type="OMA" id="GRIMEMN"/>
<comment type="similarity">
    <text evidence="1 12">Belongs to the lipoxygenase family.</text>
</comment>
<dbReference type="PRINTS" id="PR00468">
    <property type="entry name" value="PLTLPOXGNASE"/>
</dbReference>
<feature type="domain" description="Lipoxygenase" evidence="15">
    <location>
        <begin position="184"/>
        <end position="877"/>
    </location>
</feature>
<dbReference type="PANTHER" id="PTHR11771">
    <property type="entry name" value="LIPOXYGENASE"/>
    <property type="match status" value="1"/>
</dbReference>
<dbReference type="Pfam" id="PF00305">
    <property type="entry name" value="Lipoxygenase"/>
    <property type="match status" value="1"/>
</dbReference>
<name>A0A059B6Q4_EUCGR</name>
<dbReference type="PROSITE" id="PS50095">
    <property type="entry name" value="PLAT"/>
    <property type="match status" value="1"/>
</dbReference>
<dbReference type="PROSITE" id="PS51393">
    <property type="entry name" value="LIPOXYGENASE_3"/>
    <property type="match status" value="1"/>
</dbReference>
<dbReference type="Gene3D" id="1.20.245.10">
    <property type="entry name" value="Lipoxygenase-1, Domain 5"/>
    <property type="match status" value="1"/>
</dbReference>
<reference evidence="16" key="1">
    <citation type="submission" date="2013-07" db="EMBL/GenBank/DDBJ databases">
        <title>The genome of Eucalyptus grandis.</title>
        <authorList>
            <person name="Schmutz J."/>
            <person name="Hayes R."/>
            <person name="Myburg A."/>
            <person name="Tuskan G."/>
            <person name="Grattapaglia D."/>
            <person name="Rokhsar D.S."/>
        </authorList>
    </citation>
    <scope>NUCLEOTIDE SEQUENCE</scope>
    <source>
        <tissue evidence="16">Leaf extractions</tissue>
    </source>
</reference>
<evidence type="ECO:0000256" key="7">
    <source>
        <dbReference type="ARBA" id="ARBA00023002"/>
    </source>
</evidence>
<dbReference type="EC" id="1.13.11.-" evidence="12"/>
<dbReference type="GO" id="GO:0031408">
    <property type="term" value="P:oxylipin biosynthetic process"/>
    <property type="evidence" value="ECO:0007669"/>
    <property type="project" value="UniProtKB-UniRule"/>
</dbReference>
<dbReference type="GO" id="GO:0034440">
    <property type="term" value="P:lipid oxidation"/>
    <property type="evidence" value="ECO:0000318"/>
    <property type="project" value="GO_Central"/>
</dbReference>
<dbReference type="InterPro" id="IPR013819">
    <property type="entry name" value="LipOase_C"/>
</dbReference>
<dbReference type="InParanoid" id="A0A059B6Q4"/>
<dbReference type="UniPathway" id="UPA00382"/>
<keyword evidence="4 12" id="KW-0925">Oxylipin biosynthesis</keyword>
<dbReference type="SUPFAM" id="SSF48484">
    <property type="entry name" value="Lipoxigenase"/>
    <property type="match status" value="1"/>
</dbReference>
<evidence type="ECO:0000256" key="6">
    <source>
        <dbReference type="ARBA" id="ARBA00022964"/>
    </source>
</evidence>
<dbReference type="Pfam" id="PF01477">
    <property type="entry name" value="PLAT"/>
    <property type="match status" value="1"/>
</dbReference>
<dbReference type="Gramene" id="KCW61803">
    <property type="protein sequence ID" value="KCW61803"/>
    <property type="gene ID" value="EUGRSUZ_H04500"/>
</dbReference>
<evidence type="ECO:0000256" key="4">
    <source>
        <dbReference type="ARBA" id="ARBA00022767"/>
    </source>
</evidence>
<dbReference type="CDD" id="cd01751">
    <property type="entry name" value="PLAT_LH2"/>
    <property type="match status" value="1"/>
</dbReference>
<dbReference type="GO" id="GO:0016702">
    <property type="term" value="F:oxidoreductase activity, acting on single donors with incorporation of molecular oxygen, incorporation of two atoms of oxygen"/>
    <property type="evidence" value="ECO:0000318"/>
    <property type="project" value="GO_Central"/>
</dbReference>
<dbReference type="GO" id="GO:0006633">
    <property type="term" value="P:fatty acid biosynthetic process"/>
    <property type="evidence" value="ECO:0007669"/>
    <property type="project" value="UniProtKB-KW"/>
</dbReference>
<feature type="compositionally biased region" description="Polar residues" evidence="13">
    <location>
        <begin position="1"/>
        <end position="15"/>
    </location>
</feature>
<gene>
    <name evidence="16" type="ORF">EUGRSUZ_H04500</name>
</gene>
<keyword evidence="7" id="KW-0560">Oxidoreductase</keyword>
<evidence type="ECO:0000256" key="12">
    <source>
        <dbReference type="RuleBase" id="RU003975"/>
    </source>
</evidence>
<dbReference type="FunFam" id="4.10.372.10:FF:000001">
    <property type="entry name" value="Lipoxygenase"/>
    <property type="match status" value="1"/>
</dbReference>